<dbReference type="InterPro" id="IPR001054">
    <property type="entry name" value="A/G_cyclase"/>
</dbReference>
<evidence type="ECO:0000313" key="4">
    <source>
        <dbReference type="Proteomes" id="UP000593915"/>
    </source>
</evidence>
<dbReference type="AlphaFoldDB" id="A0A7S6WPN8"/>
<dbReference type="RefSeq" id="WP_194076434.1">
    <property type="nucleotide sequence ID" value="NZ_CP061839.1"/>
</dbReference>
<dbReference type="InterPro" id="IPR050697">
    <property type="entry name" value="Adenylyl/Guanylyl_Cyclase_3/4"/>
</dbReference>
<feature type="transmembrane region" description="Helical" evidence="1">
    <location>
        <begin position="197"/>
        <end position="221"/>
    </location>
</feature>
<dbReference type="GO" id="GO:0004016">
    <property type="term" value="F:adenylate cyclase activity"/>
    <property type="evidence" value="ECO:0007669"/>
    <property type="project" value="UniProtKB-ARBA"/>
</dbReference>
<name>A0A7S6WPN8_9SPIR</name>
<protein>
    <submittedName>
        <fullName evidence="3">Adenylate/guanylate cyclase domain-containing protein</fullName>
    </submittedName>
</protein>
<feature type="domain" description="Guanylate cyclase" evidence="2">
    <location>
        <begin position="448"/>
        <end position="574"/>
    </location>
</feature>
<dbReference type="PROSITE" id="PS51257">
    <property type="entry name" value="PROKAR_LIPOPROTEIN"/>
    <property type="match status" value="1"/>
</dbReference>
<dbReference type="GO" id="GO:0006171">
    <property type="term" value="P:cAMP biosynthetic process"/>
    <property type="evidence" value="ECO:0007669"/>
    <property type="project" value="TreeGrafter"/>
</dbReference>
<proteinExistence type="predicted"/>
<dbReference type="Pfam" id="PF07695">
    <property type="entry name" value="7TMR-DISM_7TM"/>
    <property type="match status" value="1"/>
</dbReference>
<dbReference type="GO" id="GO:0035556">
    <property type="term" value="P:intracellular signal transduction"/>
    <property type="evidence" value="ECO:0007669"/>
    <property type="project" value="InterPro"/>
</dbReference>
<dbReference type="PROSITE" id="PS50125">
    <property type="entry name" value="GUANYLATE_CYCLASE_2"/>
    <property type="match status" value="1"/>
</dbReference>
<dbReference type="InterPro" id="IPR029787">
    <property type="entry name" value="Nucleotide_cyclase"/>
</dbReference>
<feature type="transmembrane region" description="Helical" evidence="1">
    <location>
        <begin position="291"/>
        <end position="311"/>
    </location>
</feature>
<feature type="transmembrane region" description="Helical" evidence="1">
    <location>
        <begin position="349"/>
        <end position="368"/>
    </location>
</feature>
<dbReference type="Proteomes" id="UP000593915">
    <property type="component" value="Chromosome"/>
</dbReference>
<dbReference type="CDD" id="cd07302">
    <property type="entry name" value="CHD"/>
    <property type="match status" value="1"/>
</dbReference>
<dbReference type="PANTHER" id="PTHR43081">
    <property type="entry name" value="ADENYLATE CYCLASE, TERMINAL-DIFFERENTIATION SPECIFIC-RELATED"/>
    <property type="match status" value="1"/>
</dbReference>
<keyword evidence="1" id="KW-0472">Membrane</keyword>
<evidence type="ECO:0000313" key="3">
    <source>
        <dbReference type="EMBL" id="QOW61016.1"/>
    </source>
</evidence>
<organism evidence="3 4">
    <name type="scientific">Treponema pedis</name>
    <dbReference type="NCBI Taxonomy" id="409322"/>
    <lineage>
        <taxon>Bacteria</taxon>
        <taxon>Pseudomonadati</taxon>
        <taxon>Spirochaetota</taxon>
        <taxon>Spirochaetia</taxon>
        <taxon>Spirochaetales</taxon>
        <taxon>Treponemataceae</taxon>
        <taxon>Treponema</taxon>
    </lineage>
</organism>
<sequence length="627" mass="71167">MRTVKKIFVFFGFLLLFFSCKIPGNKHSEYPVIRGVYNAENLSATDVIALEGDWIFVPNKFVSPSDKFYQYTRFEHINSSWTKYSEPEPEYGYATYAVKLTNLSADGVYAIKTACVSSAFVAYLNGLEFMRSGKPAVSKKEEVFNWDSSFMVLPTRRAKEAILVFHISNHHDKFPGFQKPVEIAFYSTLANAKNKDVLVFTILAGILLVTSAFFISLYIFYPKEKTSLYFGLLCVNFGVRICCYDEVLFTTIIPKINSIFLFKLGYATFSLALVFASLFIHELFGKIKMRYLYIILFPAFLYAAINLFAPISVSTNLLVYAQIYVLAAAIYNVVITVMEAFKRNKYAHLFLLGVLVFLSMSIRDMLIANKIIEGGFLSHFGVLTLVAPMAIIVLQYFKTTSENVIGLAKKIELTNTALAKFVPIEFMNFLNKKHIEIRLGDNILKDMYIAFIHLGMKTGLETEAERLSVLQIYNKTLADINPVIEIHKGFIDKYLAEGLMVLFYGTAEDVIDCMLEIKEIIRVENFEREIRGMQKIKLACGVHYGKLMIGTIGEQARMDSTVISDAVNIASRLHFYALKKETEIFVSAAVKNNVSPEAESRIKFNFGGFVRFRGKEEPVSIYEVNKI</sequence>
<dbReference type="Pfam" id="PF00211">
    <property type="entry name" value="Guanylate_cyc"/>
    <property type="match status" value="1"/>
</dbReference>
<evidence type="ECO:0000259" key="2">
    <source>
        <dbReference type="PROSITE" id="PS50125"/>
    </source>
</evidence>
<reference evidence="3 4" key="1">
    <citation type="submission" date="2020-09" db="EMBL/GenBank/DDBJ databases">
        <title>Characterization of Treponema spp. from bovine digital dermatitis in Korea.</title>
        <authorList>
            <person name="Espiritu H.M."/>
            <person name="Cho Y.I."/>
            <person name="Mamuad L."/>
        </authorList>
    </citation>
    <scope>NUCLEOTIDE SEQUENCE [LARGE SCALE GENOMIC DNA]</scope>
    <source>
        <strain evidence="3 4">KS1</strain>
    </source>
</reference>
<dbReference type="SUPFAM" id="SSF55073">
    <property type="entry name" value="Nucleotide cyclase"/>
    <property type="match status" value="1"/>
</dbReference>
<dbReference type="InterPro" id="IPR011623">
    <property type="entry name" value="7TMR_DISM_rcpt_extracell_dom1"/>
</dbReference>
<feature type="transmembrane region" description="Helical" evidence="1">
    <location>
        <begin position="259"/>
        <end position="279"/>
    </location>
</feature>
<keyword evidence="1" id="KW-1133">Transmembrane helix</keyword>
<keyword evidence="1" id="KW-0812">Transmembrane</keyword>
<feature type="transmembrane region" description="Helical" evidence="1">
    <location>
        <begin position="374"/>
        <end position="397"/>
    </location>
</feature>
<dbReference type="PANTHER" id="PTHR43081:SF1">
    <property type="entry name" value="ADENYLATE CYCLASE, TERMINAL-DIFFERENTIATION SPECIFIC"/>
    <property type="match status" value="1"/>
</dbReference>
<feature type="transmembrane region" description="Helical" evidence="1">
    <location>
        <begin position="317"/>
        <end position="337"/>
    </location>
</feature>
<evidence type="ECO:0000256" key="1">
    <source>
        <dbReference type="SAM" id="Phobius"/>
    </source>
</evidence>
<dbReference type="EMBL" id="CP061839">
    <property type="protein sequence ID" value="QOW61016.1"/>
    <property type="molecule type" value="Genomic_DNA"/>
</dbReference>
<dbReference type="Gene3D" id="3.30.70.1230">
    <property type="entry name" value="Nucleotide cyclase"/>
    <property type="match status" value="1"/>
</dbReference>
<accession>A0A7S6WPN8</accession>
<gene>
    <name evidence="3" type="ORF">IFE08_00915</name>
</gene>